<evidence type="ECO:0000256" key="3">
    <source>
        <dbReference type="ARBA" id="ARBA00022764"/>
    </source>
</evidence>
<comment type="function">
    <text evidence="4">Involved in the assembly of lipopolysaccharide (LPS). Required for the translocation of LPS from the inner membrane to the outer membrane. May form a bridge between the inner membrane and the outer membrane, via interactions with LptC and LptD, thereby facilitating LPS transfer across the periplasm.</text>
</comment>
<dbReference type="EMBL" id="JAAAWP010000005">
    <property type="protein sequence ID" value="NDW21770.1"/>
    <property type="molecule type" value="Genomic_DNA"/>
</dbReference>
<feature type="compositionally biased region" description="Basic and acidic residues" evidence="5">
    <location>
        <begin position="167"/>
        <end position="176"/>
    </location>
</feature>
<evidence type="ECO:0000256" key="1">
    <source>
        <dbReference type="ARBA" id="ARBA00022448"/>
    </source>
</evidence>
<keyword evidence="3 4" id="KW-0574">Periplasm</keyword>
<dbReference type="GO" id="GO:0043165">
    <property type="term" value="P:Gram-negative-bacterium-type cell outer membrane assembly"/>
    <property type="evidence" value="ECO:0007669"/>
    <property type="project" value="UniProtKB-UniRule"/>
</dbReference>
<reference evidence="7 8" key="1">
    <citation type="submission" date="2020-01" db="EMBL/GenBank/DDBJ databases">
        <title>Genomes of bacteria type strains.</title>
        <authorList>
            <person name="Chen J."/>
            <person name="Zhu S."/>
            <person name="Yang J."/>
        </authorList>
    </citation>
    <scope>NUCLEOTIDE SEQUENCE [LARGE SCALE GENOMIC DNA]</scope>
    <source>
        <strain evidence="7 8">LMG 22958</strain>
    </source>
</reference>
<dbReference type="AlphaFoldDB" id="A0A6L9MVF0"/>
<evidence type="ECO:0000256" key="4">
    <source>
        <dbReference type="HAMAP-Rule" id="MF_01914"/>
    </source>
</evidence>
<proteinExistence type="inferred from homology"/>
<sequence precursor="true">MYIQRILLATSAIFVLCAGPVLANEKDFSLPIEIGSNSQFIDGKNKTALYKDNVLITQGSLVIEADEVEVIASGGSGREIFVARGKPASYSQKLEDGNPVSAQANEIRYEVAKRTISLSGNAELRQDSSQVKGDNITFDMITEQLLATGGNQEDGKGRVTTVFTPESIRKVKKDDSNSDDGSDNDTDKSKDGKGKQQ</sequence>
<feature type="region of interest" description="Disordered" evidence="5">
    <location>
        <begin position="149"/>
        <end position="197"/>
    </location>
</feature>
<evidence type="ECO:0000256" key="2">
    <source>
        <dbReference type="ARBA" id="ARBA00022729"/>
    </source>
</evidence>
<dbReference type="GO" id="GO:0001530">
    <property type="term" value="F:lipopolysaccharide binding"/>
    <property type="evidence" value="ECO:0007669"/>
    <property type="project" value="InterPro"/>
</dbReference>
<dbReference type="PANTHER" id="PTHR36504">
    <property type="entry name" value="LIPOPOLYSACCHARIDE EXPORT SYSTEM PROTEIN LPTA"/>
    <property type="match status" value="1"/>
</dbReference>
<organism evidence="7 8">
    <name type="scientific">Alteromonas hispanica</name>
    <dbReference type="NCBI Taxonomy" id="315421"/>
    <lineage>
        <taxon>Bacteria</taxon>
        <taxon>Pseudomonadati</taxon>
        <taxon>Pseudomonadota</taxon>
        <taxon>Gammaproteobacteria</taxon>
        <taxon>Alteromonadales</taxon>
        <taxon>Alteromonadaceae</taxon>
        <taxon>Alteromonas/Salinimonas group</taxon>
        <taxon>Alteromonas</taxon>
    </lineage>
</organism>
<evidence type="ECO:0000313" key="7">
    <source>
        <dbReference type="EMBL" id="NDW21770.1"/>
    </source>
</evidence>
<dbReference type="InterPro" id="IPR052037">
    <property type="entry name" value="LPS_export_LptA"/>
</dbReference>
<feature type="signal peptide" evidence="4">
    <location>
        <begin position="1"/>
        <end position="23"/>
    </location>
</feature>
<dbReference type="Pfam" id="PF03968">
    <property type="entry name" value="LptD_N"/>
    <property type="match status" value="1"/>
</dbReference>
<dbReference type="Gene3D" id="2.60.450.10">
    <property type="entry name" value="Lipopolysaccharide (LPS) transport protein A like domain"/>
    <property type="match status" value="1"/>
</dbReference>
<keyword evidence="2 4" id="KW-0732">Signal</keyword>
<name>A0A6L9MVF0_9ALTE</name>
<feature type="chain" id="PRO_5027192884" description="Lipopolysaccharide export system protein LptA" evidence="4">
    <location>
        <begin position="24"/>
        <end position="197"/>
    </location>
</feature>
<dbReference type="HAMAP" id="MF_01914">
    <property type="entry name" value="LPS_assembly_LptA"/>
    <property type="match status" value="1"/>
</dbReference>
<feature type="domain" description="Organic solvent tolerance-like N-terminal" evidence="6">
    <location>
        <begin position="33"/>
        <end position="143"/>
    </location>
</feature>
<dbReference type="GO" id="GO:0015920">
    <property type="term" value="P:lipopolysaccharide transport"/>
    <property type="evidence" value="ECO:0007669"/>
    <property type="project" value="UniProtKB-UniRule"/>
</dbReference>
<keyword evidence="1 4" id="KW-0813">Transport</keyword>
<comment type="subunit">
    <text evidence="4">Component of the lipopolysaccharide transport and assembly complex.</text>
</comment>
<dbReference type="GO" id="GO:0009279">
    <property type="term" value="C:cell outer membrane"/>
    <property type="evidence" value="ECO:0007669"/>
    <property type="project" value="TreeGrafter"/>
</dbReference>
<comment type="subcellular location">
    <subcellularLocation>
        <location evidence="4">Periplasm</location>
    </subcellularLocation>
</comment>
<dbReference type="InterPro" id="IPR014340">
    <property type="entry name" value="LptA"/>
</dbReference>
<dbReference type="NCBIfam" id="TIGR03002">
    <property type="entry name" value="outer_YhbN_LptA"/>
    <property type="match status" value="1"/>
</dbReference>
<evidence type="ECO:0000313" key="8">
    <source>
        <dbReference type="Proteomes" id="UP000478837"/>
    </source>
</evidence>
<dbReference type="Proteomes" id="UP000478837">
    <property type="component" value="Unassembled WGS sequence"/>
</dbReference>
<protein>
    <recommendedName>
        <fullName evidence="4">Lipopolysaccharide export system protein LptA</fullName>
    </recommendedName>
</protein>
<dbReference type="RefSeq" id="WP_071978728.1">
    <property type="nucleotide sequence ID" value="NZ_JAAAWP010000005.1"/>
</dbReference>
<evidence type="ECO:0000259" key="6">
    <source>
        <dbReference type="Pfam" id="PF03968"/>
    </source>
</evidence>
<comment type="similarity">
    <text evidence="4">Belongs to the LptA family.</text>
</comment>
<dbReference type="GO" id="GO:0030288">
    <property type="term" value="C:outer membrane-bounded periplasmic space"/>
    <property type="evidence" value="ECO:0007669"/>
    <property type="project" value="TreeGrafter"/>
</dbReference>
<keyword evidence="8" id="KW-1185">Reference proteome</keyword>
<evidence type="ECO:0000256" key="5">
    <source>
        <dbReference type="SAM" id="MobiDB-lite"/>
    </source>
</evidence>
<feature type="compositionally biased region" description="Basic and acidic residues" evidence="5">
    <location>
        <begin position="185"/>
        <end position="197"/>
    </location>
</feature>
<accession>A0A6L9MVF0</accession>
<comment type="caution">
    <text evidence="7">The sequence shown here is derived from an EMBL/GenBank/DDBJ whole genome shotgun (WGS) entry which is preliminary data.</text>
</comment>
<dbReference type="PANTHER" id="PTHR36504:SF1">
    <property type="entry name" value="LIPOPOLYSACCHARIDE EXPORT SYSTEM PROTEIN LPTA"/>
    <property type="match status" value="1"/>
</dbReference>
<dbReference type="GO" id="GO:0017089">
    <property type="term" value="F:glycolipid transfer activity"/>
    <property type="evidence" value="ECO:0007669"/>
    <property type="project" value="TreeGrafter"/>
</dbReference>
<gene>
    <name evidence="4 7" type="primary">lptA</name>
    <name evidence="7" type="ORF">GTW09_09590</name>
</gene>
<dbReference type="InterPro" id="IPR005653">
    <property type="entry name" value="OstA-like_N"/>
</dbReference>